<dbReference type="PANTHER" id="PTHR34584:SF1">
    <property type="entry name" value="NA(+)_H(+) ANTIPORTER SUBUNIT E1"/>
    <property type="match status" value="1"/>
</dbReference>
<evidence type="ECO:0000256" key="2">
    <source>
        <dbReference type="ARBA" id="ARBA00006228"/>
    </source>
</evidence>
<comment type="similarity">
    <text evidence="2">Belongs to the CPA3 antiporters (TC 2.A.63) subunit E family.</text>
</comment>
<protein>
    <submittedName>
        <fullName evidence="7">Na+/H+ antiporter subunit E</fullName>
    </submittedName>
</protein>
<gene>
    <name evidence="7" type="ORF">LRX75_19695</name>
</gene>
<proteinExistence type="inferred from homology"/>
<dbReference type="PIRSF" id="PIRSF019239">
    <property type="entry name" value="MrpE"/>
    <property type="match status" value="1"/>
</dbReference>
<keyword evidence="5" id="KW-1133">Transmembrane helix</keyword>
<dbReference type="NCBIfam" id="NF006520">
    <property type="entry name" value="PRK08965.1-4"/>
    <property type="match status" value="1"/>
</dbReference>
<evidence type="ECO:0000256" key="4">
    <source>
        <dbReference type="ARBA" id="ARBA00022692"/>
    </source>
</evidence>
<keyword evidence="8" id="KW-1185">Reference proteome</keyword>
<dbReference type="AlphaFoldDB" id="A0A9X1T207"/>
<dbReference type="PANTHER" id="PTHR34584">
    <property type="entry name" value="NA(+)/H(+) ANTIPORTER SUBUNIT E1"/>
    <property type="match status" value="1"/>
</dbReference>
<evidence type="ECO:0000256" key="6">
    <source>
        <dbReference type="ARBA" id="ARBA00023136"/>
    </source>
</evidence>
<name>A0A9X1T207_9HYPH</name>
<comment type="subcellular location">
    <subcellularLocation>
        <location evidence="1">Cell membrane</location>
        <topology evidence="1">Multi-pass membrane protein</topology>
    </subcellularLocation>
</comment>
<dbReference type="GO" id="GO:0005886">
    <property type="term" value="C:plasma membrane"/>
    <property type="evidence" value="ECO:0007669"/>
    <property type="project" value="UniProtKB-SubCell"/>
</dbReference>
<keyword evidence="6" id="KW-0472">Membrane</keyword>
<dbReference type="GO" id="GO:0008324">
    <property type="term" value="F:monoatomic cation transmembrane transporter activity"/>
    <property type="evidence" value="ECO:0007669"/>
    <property type="project" value="InterPro"/>
</dbReference>
<evidence type="ECO:0000313" key="8">
    <source>
        <dbReference type="Proteomes" id="UP001139089"/>
    </source>
</evidence>
<dbReference type="InterPro" id="IPR002758">
    <property type="entry name" value="Cation_antiport_E"/>
</dbReference>
<evidence type="ECO:0000256" key="3">
    <source>
        <dbReference type="ARBA" id="ARBA00022475"/>
    </source>
</evidence>
<sequence>MRYWFPYPLLSLLLLGFWLLVNQSVSPGQILLGTILSVSLSWAMVNLEPSKSRLRRPGAALRLAGSVIKDIAQSNVAVLGAVLSRRKPPVQSAFVMLELTLKDDNALALLACILTTTPGTAWLEYDRQTRMLLIHVLDTADGKDWQSIVAHRYERLLKEIFE</sequence>
<organism evidence="7 8">
    <name type="scientific">Rhizobium quercicola</name>
    <dbReference type="NCBI Taxonomy" id="2901226"/>
    <lineage>
        <taxon>Bacteria</taxon>
        <taxon>Pseudomonadati</taxon>
        <taxon>Pseudomonadota</taxon>
        <taxon>Alphaproteobacteria</taxon>
        <taxon>Hyphomicrobiales</taxon>
        <taxon>Rhizobiaceae</taxon>
        <taxon>Rhizobium/Agrobacterium group</taxon>
        <taxon>Rhizobium</taxon>
    </lineage>
</organism>
<reference evidence="7" key="1">
    <citation type="submission" date="2021-12" db="EMBL/GenBank/DDBJ databases">
        <authorList>
            <person name="Li Y."/>
        </authorList>
    </citation>
    <scope>NUCLEOTIDE SEQUENCE</scope>
    <source>
        <strain evidence="7">DKSPLA3</strain>
    </source>
</reference>
<dbReference type="RefSeq" id="WP_231816349.1">
    <property type="nucleotide sequence ID" value="NZ_JAJOZR010000014.1"/>
</dbReference>
<accession>A0A9X1T207</accession>
<evidence type="ECO:0000256" key="1">
    <source>
        <dbReference type="ARBA" id="ARBA00004651"/>
    </source>
</evidence>
<dbReference type="Proteomes" id="UP001139089">
    <property type="component" value="Unassembled WGS sequence"/>
</dbReference>
<comment type="caution">
    <text evidence="7">The sequence shown here is derived from an EMBL/GenBank/DDBJ whole genome shotgun (WGS) entry which is preliminary data.</text>
</comment>
<keyword evidence="4" id="KW-0812">Transmembrane</keyword>
<evidence type="ECO:0000256" key="5">
    <source>
        <dbReference type="ARBA" id="ARBA00022989"/>
    </source>
</evidence>
<keyword evidence="3" id="KW-1003">Cell membrane</keyword>
<dbReference type="Pfam" id="PF01899">
    <property type="entry name" value="MNHE"/>
    <property type="match status" value="1"/>
</dbReference>
<dbReference type="EMBL" id="JAJOZR010000014">
    <property type="protein sequence ID" value="MCD7111266.1"/>
    <property type="molecule type" value="Genomic_DNA"/>
</dbReference>
<evidence type="ECO:0000313" key="7">
    <source>
        <dbReference type="EMBL" id="MCD7111266.1"/>
    </source>
</evidence>